<reference evidence="2 3" key="1">
    <citation type="submission" date="2016-04" db="EMBL/GenBank/DDBJ databases">
        <title>Draft genome of an Enterococcus thailandicus strain isolated from bovine feces.</title>
        <authorList>
            <person name="Beukers A.G."/>
            <person name="Zaheer R."/>
            <person name="Goji N."/>
            <person name="Cook S.R."/>
            <person name="Amoako K."/>
            <person name="Chaves A.V."/>
            <person name="Ward M.P."/>
            <person name="Mcallister T.A."/>
        </authorList>
    </citation>
    <scope>NUCLEOTIDE SEQUENCE [LARGE SCALE GENOMIC DNA]</scope>
    <source>
        <strain evidence="2 3">F0711D 46</strain>
    </source>
</reference>
<comment type="caution">
    <text evidence="2">The sequence shown here is derived from an EMBL/GenBank/DDBJ whole genome shotgun (WGS) entry which is preliminary data.</text>
</comment>
<gene>
    <name evidence="2" type="ORF">A6E74_12010</name>
</gene>
<sequence length="266" mass="31674">MSKETDFSNYRTEKREEIQTMARIIQTLPEEFTNREKDLLLRSFIVLTYAYWESCYHRVQNVIFEKYDDALIKNLPFALKNKLYLGLAKDKAGSFKSKLIREIDDYHVFQKITEGIGNNENTLLSDHNNELIERSILDKRGNPTFDDLTKFMKNFNVRLDKVVERNVSDGLLIPYFLDFLSFIITQRNAIAHKNEKIQYREQSFNTYFECIEVVINDYSTEYNKIIEYDSAGMVKEMLFQIDRLFTILIETVEEKRRELENNDNNN</sequence>
<keyword evidence="3" id="KW-1185">Reference proteome</keyword>
<dbReference type="Pfam" id="PF18735">
    <property type="entry name" value="HEPN_RiboL-PSP"/>
    <property type="match status" value="1"/>
</dbReference>
<accession>A0A179EU21</accession>
<evidence type="ECO:0000313" key="3">
    <source>
        <dbReference type="Proteomes" id="UP000078516"/>
    </source>
</evidence>
<proteinExistence type="predicted"/>
<evidence type="ECO:0000259" key="1">
    <source>
        <dbReference type="Pfam" id="PF18735"/>
    </source>
</evidence>
<dbReference type="InterPro" id="IPR041519">
    <property type="entry name" value="HEPN_RiboL-PSP"/>
</dbReference>
<organism evidence="2 3">
    <name type="scientific">Enterococcus thailandicus</name>
    <dbReference type="NCBI Taxonomy" id="417368"/>
    <lineage>
        <taxon>Bacteria</taxon>
        <taxon>Bacillati</taxon>
        <taxon>Bacillota</taxon>
        <taxon>Bacilli</taxon>
        <taxon>Lactobacillales</taxon>
        <taxon>Enterococcaceae</taxon>
        <taxon>Enterococcus</taxon>
    </lineage>
</organism>
<feature type="domain" description="RiboL-PSP-HEPN" evidence="1">
    <location>
        <begin position="16"/>
        <end position="221"/>
    </location>
</feature>
<dbReference type="EMBL" id="LWMN01000003">
    <property type="protein sequence ID" value="OAQ56704.1"/>
    <property type="molecule type" value="Genomic_DNA"/>
</dbReference>
<evidence type="ECO:0000313" key="2">
    <source>
        <dbReference type="EMBL" id="OAQ56704.1"/>
    </source>
</evidence>
<protein>
    <recommendedName>
        <fullName evidence="1">RiboL-PSP-HEPN domain-containing protein</fullName>
    </recommendedName>
</protein>
<dbReference type="AlphaFoldDB" id="A0A179EU21"/>
<name>A0A179EU21_ENTTH</name>
<dbReference type="RefSeq" id="WP_067481626.1">
    <property type="nucleotide sequence ID" value="NZ_LWMN01000003.1"/>
</dbReference>
<dbReference type="Proteomes" id="UP000078516">
    <property type="component" value="Unassembled WGS sequence"/>
</dbReference>